<keyword evidence="10 12" id="KW-0472">Membrane</keyword>
<evidence type="ECO:0000256" key="10">
    <source>
        <dbReference type="ARBA" id="ARBA00023136"/>
    </source>
</evidence>
<dbReference type="InterPro" id="IPR001245">
    <property type="entry name" value="Ser-Thr/Tyr_kinase_cat_dom"/>
</dbReference>
<protein>
    <recommendedName>
        <fullName evidence="14">Protein kinase domain-containing protein</fullName>
    </recommendedName>
</protein>
<evidence type="ECO:0000256" key="2">
    <source>
        <dbReference type="ARBA" id="ARBA00022553"/>
    </source>
</evidence>
<keyword evidence="16" id="KW-1185">Reference proteome</keyword>
<dbReference type="InterPro" id="IPR032675">
    <property type="entry name" value="LRR_dom_sf"/>
</dbReference>
<name>A0ABD3J4K5_EUCGL</name>
<dbReference type="Pfam" id="PF08263">
    <property type="entry name" value="LRRNT_2"/>
    <property type="match status" value="1"/>
</dbReference>
<dbReference type="AlphaFoldDB" id="A0ABD3J4K5"/>
<gene>
    <name evidence="15" type="ORF">ACJRO7_005089</name>
</gene>
<dbReference type="FunFam" id="1.10.510.10:FF:000609">
    <property type="entry name" value="Inactive LRR receptor-like serine/threonine-protein kinase BIR2"/>
    <property type="match status" value="1"/>
</dbReference>
<evidence type="ECO:0000256" key="6">
    <source>
        <dbReference type="ARBA" id="ARBA00022737"/>
    </source>
</evidence>
<keyword evidence="11" id="KW-0325">Glycoprotein</keyword>
<dbReference type="SUPFAM" id="SSF56112">
    <property type="entry name" value="Protein kinase-like (PK-like)"/>
    <property type="match status" value="1"/>
</dbReference>
<dbReference type="InterPro" id="IPR001611">
    <property type="entry name" value="Leu-rich_rpt"/>
</dbReference>
<comment type="caution">
    <text evidence="15">The sequence shown here is derived from an EMBL/GenBank/DDBJ whole genome shotgun (WGS) entry which is preliminary data.</text>
</comment>
<proteinExistence type="predicted"/>
<dbReference type="Pfam" id="PF00560">
    <property type="entry name" value="LRR_1"/>
    <property type="match status" value="1"/>
</dbReference>
<dbReference type="PANTHER" id="PTHR48007">
    <property type="entry name" value="LEUCINE-RICH REPEAT RECEPTOR-LIKE PROTEIN KINASE PXC1"/>
    <property type="match status" value="1"/>
</dbReference>
<dbReference type="InterPro" id="IPR046959">
    <property type="entry name" value="PRK1-6/SRF4-like"/>
</dbReference>
<evidence type="ECO:0000256" key="5">
    <source>
        <dbReference type="ARBA" id="ARBA00022729"/>
    </source>
</evidence>
<dbReference type="InterPro" id="IPR011009">
    <property type="entry name" value="Kinase-like_dom_sf"/>
</dbReference>
<evidence type="ECO:0000256" key="1">
    <source>
        <dbReference type="ARBA" id="ARBA00004167"/>
    </source>
</evidence>
<keyword evidence="9 12" id="KW-1133">Transmembrane helix</keyword>
<dbReference type="GO" id="GO:0005524">
    <property type="term" value="F:ATP binding"/>
    <property type="evidence" value="ECO:0007669"/>
    <property type="project" value="UniProtKB-KW"/>
</dbReference>
<keyword evidence="6" id="KW-0677">Repeat</keyword>
<dbReference type="GO" id="GO:0016020">
    <property type="term" value="C:membrane"/>
    <property type="evidence" value="ECO:0007669"/>
    <property type="project" value="UniProtKB-SubCell"/>
</dbReference>
<dbReference type="EMBL" id="JBJKBG010000010">
    <property type="protein sequence ID" value="KAL3720203.1"/>
    <property type="molecule type" value="Genomic_DNA"/>
</dbReference>
<keyword evidence="8" id="KW-0067">ATP-binding</keyword>
<dbReference type="PANTHER" id="PTHR48007:SF86">
    <property type="entry name" value="(WILD MALAYSIAN BANANA) HYPOTHETICAL PROTEIN"/>
    <property type="match status" value="1"/>
</dbReference>
<feature type="signal peptide" evidence="13">
    <location>
        <begin position="1"/>
        <end position="22"/>
    </location>
</feature>
<reference evidence="15 16" key="1">
    <citation type="submission" date="2024-11" db="EMBL/GenBank/DDBJ databases">
        <title>Chromosome-level genome assembly of Eucalyptus globulus Labill. provides insights into its genome evolution.</title>
        <authorList>
            <person name="Li X."/>
        </authorList>
    </citation>
    <scope>NUCLEOTIDE SEQUENCE [LARGE SCALE GENOMIC DNA]</scope>
    <source>
        <strain evidence="15">CL2024</strain>
        <tissue evidence="15">Fresh tender leaves</tissue>
    </source>
</reference>
<feature type="chain" id="PRO_5044881426" description="Protein kinase domain-containing protein" evidence="13">
    <location>
        <begin position="23"/>
        <end position="547"/>
    </location>
</feature>
<keyword evidence="5 13" id="KW-0732">Signal</keyword>
<evidence type="ECO:0000256" key="8">
    <source>
        <dbReference type="ARBA" id="ARBA00022840"/>
    </source>
</evidence>
<dbReference type="SUPFAM" id="SSF52058">
    <property type="entry name" value="L domain-like"/>
    <property type="match status" value="1"/>
</dbReference>
<evidence type="ECO:0000256" key="4">
    <source>
        <dbReference type="ARBA" id="ARBA00022692"/>
    </source>
</evidence>
<sequence>MKRSSDLTILFWVAWLVTAVAAVEDDIQCLQGLKASLGDPQGKLSSWRFASSSVGFICKFVGVSCWNDRENRILSLELRGMDLTGQIPESLQYCRSLQTLDLSNNGLSGTIPPQICRLKKFSVANNDLKGTIPSFFKGFDKASFERNDLCGGPLGKCGRLSKKNLTIIIAAGIFGAAASLLLGFGLWWWYHLRVVRRRRRRMYGIGRDDDSVWAERLRAHKLVQVSLFQKPIVKVKLADLMASTNNFSTDNVIISTRTGCTYKAVLLDGSALAIKRLNTCKLGEKQFRLEMNRLGQLRHPNLTPLLGFCIVEEEKLLVYKHMSNSTLYSLLHGSTVLLDWPTRFRIGLGIARGLAWLHHGCDPPFLHQNLCSNTIFIDEDFEARIVDFGLARLMTTSESSGSSFVNGDLGEFGYIAPEYPSTMVASMKGDVYAFGVLLLELVTGQKPLLVNNPNEEFKGNLVDWVNVLSSTDRIKDAVDQTLWEHGYDGEILQFLKIACSCINSRPKDRWSIYQAYQSLKSMAEEQGMTEQYDEFPLIFLKQDNEWM</sequence>
<dbReference type="Gene3D" id="1.10.510.10">
    <property type="entry name" value="Transferase(Phosphotransferase) domain 1"/>
    <property type="match status" value="1"/>
</dbReference>
<evidence type="ECO:0000313" key="15">
    <source>
        <dbReference type="EMBL" id="KAL3720203.1"/>
    </source>
</evidence>
<dbReference type="Gene3D" id="3.80.10.10">
    <property type="entry name" value="Ribonuclease Inhibitor"/>
    <property type="match status" value="1"/>
</dbReference>
<dbReference type="Pfam" id="PF07714">
    <property type="entry name" value="PK_Tyr_Ser-Thr"/>
    <property type="match status" value="1"/>
</dbReference>
<evidence type="ECO:0000259" key="14">
    <source>
        <dbReference type="PROSITE" id="PS50011"/>
    </source>
</evidence>
<accession>A0ABD3J4K5</accession>
<dbReference type="InterPro" id="IPR013210">
    <property type="entry name" value="LRR_N_plant-typ"/>
</dbReference>
<evidence type="ECO:0000256" key="12">
    <source>
        <dbReference type="SAM" id="Phobius"/>
    </source>
</evidence>
<dbReference type="FunFam" id="3.30.200.20:FF:000428">
    <property type="entry name" value="Inactive LRR receptor-like serine/threonine-protein kinase BIR2"/>
    <property type="match status" value="1"/>
</dbReference>
<dbReference type="Gene3D" id="3.30.200.20">
    <property type="entry name" value="Phosphorylase Kinase, domain 1"/>
    <property type="match status" value="1"/>
</dbReference>
<organism evidence="15 16">
    <name type="scientific">Eucalyptus globulus</name>
    <name type="common">Tasmanian blue gum</name>
    <dbReference type="NCBI Taxonomy" id="34317"/>
    <lineage>
        <taxon>Eukaryota</taxon>
        <taxon>Viridiplantae</taxon>
        <taxon>Streptophyta</taxon>
        <taxon>Embryophyta</taxon>
        <taxon>Tracheophyta</taxon>
        <taxon>Spermatophyta</taxon>
        <taxon>Magnoliopsida</taxon>
        <taxon>eudicotyledons</taxon>
        <taxon>Gunneridae</taxon>
        <taxon>Pentapetalae</taxon>
        <taxon>rosids</taxon>
        <taxon>malvids</taxon>
        <taxon>Myrtales</taxon>
        <taxon>Myrtaceae</taxon>
        <taxon>Myrtoideae</taxon>
        <taxon>Eucalypteae</taxon>
        <taxon>Eucalyptus</taxon>
    </lineage>
</organism>
<dbReference type="PROSITE" id="PS50011">
    <property type="entry name" value="PROTEIN_KINASE_DOM"/>
    <property type="match status" value="1"/>
</dbReference>
<evidence type="ECO:0000256" key="13">
    <source>
        <dbReference type="SAM" id="SignalP"/>
    </source>
</evidence>
<keyword evidence="7" id="KW-0547">Nucleotide-binding</keyword>
<keyword evidence="4 12" id="KW-0812">Transmembrane</keyword>
<dbReference type="InterPro" id="IPR000719">
    <property type="entry name" value="Prot_kinase_dom"/>
</dbReference>
<evidence type="ECO:0000313" key="16">
    <source>
        <dbReference type="Proteomes" id="UP001634007"/>
    </source>
</evidence>
<feature type="domain" description="Protein kinase" evidence="14">
    <location>
        <begin position="247"/>
        <end position="522"/>
    </location>
</feature>
<feature type="transmembrane region" description="Helical" evidence="12">
    <location>
        <begin position="165"/>
        <end position="190"/>
    </location>
</feature>
<comment type="subcellular location">
    <subcellularLocation>
        <location evidence="1">Membrane</location>
        <topology evidence="1">Single-pass membrane protein</topology>
    </subcellularLocation>
</comment>
<keyword evidence="3" id="KW-0433">Leucine-rich repeat</keyword>
<evidence type="ECO:0000256" key="9">
    <source>
        <dbReference type="ARBA" id="ARBA00022989"/>
    </source>
</evidence>
<evidence type="ECO:0000256" key="7">
    <source>
        <dbReference type="ARBA" id="ARBA00022741"/>
    </source>
</evidence>
<evidence type="ECO:0000256" key="3">
    <source>
        <dbReference type="ARBA" id="ARBA00022614"/>
    </source>
</evidence>
<dbReference type="Proteomes" id="UP001634007">
    <property type="component" value="Unassembled WGS sequence"/>
</dbReference>
<keyword evidence="2" id="KW-0597">Phosphoprotein</keyword>
<evidence type="ECO:0000256" key="11">
    <source>
        <dbReference type="ARBA" id="ARBA00023180"/>
    </source>
</evidence>